<protein>
    <submittedName>
        <fullName evidence="1">Uncharacterized protein</fullName>
    </submittedName>
</protein>
<sequence>MQNATYHLQFFCKMLRYNYQNILYYNKNFILSYEEMFLRTRKCSNKMIFMSPYFFVSLVEAPKLYYGVNLLNGKYFVCKSLQHVFVLHSNKTNQGEKSLNILRILKAGENGQNSKFMTQRKTKQNNSLFIFFKLSKLICQKLSVAERPKSYQEFVFPAKG</sequence>
<proteinExistence type="predicted"/>
<evidence type="ECO:0000313" key="2">
    <source>
        <dbReference type="Proteomes" id="UP000023152"/>
    </source>
</evidence>
<dbReference type="AlphaFoldDB" id="X6LCR8"/>
<evidence type="ECO:0000313" key="1">
    <source>
        <dbReference type="EMBL" id="ETN98544.1"/>
    </source>
</evidence>
<gene>
    <name evidence="1" type="ORF">RFI_38938</name>
</gene>
<accession>X6LCR8</accession>
<keyword evidence="2" id="KW-1185">Reference proteome</keyword>
<organism evidence="1 2">
    <name type="scientific">Reticulomyxa filosa</name>
    <dbReference type="NCBI Taxonomy" id="46433"/>
    <lineage>
        <taxon>Eukaryota</taxon>
        <taxon>Sar</taxon>
        <taxon>Rhizaria</taxon>
        <taxon>Retaria</taxon>
        <taxon>Foraminifera</taxon>
        <taxon>Monothalamids</taxon>
        <taxon>Reticulomyxidae</taxon>
        <taxon>Reticulomyxa</taxon>
    </lineage>
</organism>
<dbReference type="EMBL" id="ASPP01046428">
    <property type="protein sequence ID" value="ETN98544.1"/>
    <property type="molecule type" value="Genomic_DNA"/>
</dbReference>
<name>X6LCR8_RETFI</name>
<dbReference type="Proteomes" id="UP000023152">
    <property type="component" value="Unassembled WGS sequence"/>
</dbReference>
<reference evidence="1 2" key="1">
    <citation type="journal article" date="2013" name="Curr. Biol.">
        <title>The Genome of the Foraminiferan Reticulomyxa filosa.</title>
        <authorList>
            <person name="Glockner G."/>
            <person name="Hulsmann N."/>
            <person name="Schleicher M."/>
            <person name="Noegel A.A."/>
            <person name="Eichinger L."/>
            <person name="Gallinger C."/>
            <person name="Pawlowski J."/>
            <person name="Sierra R."/>
            <person name="Euteneuer U."/>
            <person name="Pillet L."/>
            <person name="Moustafa A."/>
            <person name="Platzer M."/>
            <person name="Groth M."/>
            <person name="Szafranski K."/>
            <person name="Schliwa M."/>
        </authorList>
    </citation>
    <scope>NUCLEOTIDE SEQUENCE [LARGE SCALE GENOMIC DNA]</scope>
</reference>
<comment type="caution">
    <text evidence="1">The sequence shown here is derived from an EMBL/GenBank/DDBJ whole genome shotgun (WGS) entry which is preliminary data.</text>
</comment>